<name>B3QSV2_CHLT3</name>
<keyword evidence="2" id="KW-1185">Reference proteome</keyword>
<dbReference type="KEGG" id="cts:Ctha_0124"/>
<evidence type="ECO:0000313" key="1">
    <source>
        <dbReference type="EMBL" id="ACF12595.1"/>
    </source>
</evidence>
<dbReference type="STRING" id="517418.Ctha_0124"/>
<dbReference type="RefSeq" id="WP_012498679.1">
    <property type="nucleotide sequence ID" value="NC_011026.1"/>
</dbReference>
<organism evidence="1 2">
    <name type="scientific">Chloroherpeton thalassium (strain ATCC 35110 / GB-78)</name>
    <dbReference type="NCBI Taxonomy" id="517418"/>
    <lineage>
        <taxon>Bacteria</taxon>
        <taxon>Pseudomonadati</taxon>
        <taxon>Chlorobiota</taxon>
        <taxon>Chlorobiia</taxon>
        <taxon>Chlorobiales</taxon>
        <taxon>Chloroherpetonaceae</taxon>
        <taxon>Chloroherpeton</taxon>
    </lineage>
</organism>
<sequence length="369" mass="42710">MQRGSLKEYLTEPFLKTLYDEVRKAGAIRSISLDLTHECNIHCKGCYYFSQQINRLGSNATDGDFDRLIESEKERGTNFVTVVGGEPSLELGRLKKVYDNFKMNVSTNGFRKIPYEGFEQMPIGVSVWGNHATDRKMRGSGKRDIFPVALKNYRNDSRAFWYYTVTPGNAHEIQQVTEECVRNGNRVLYTFYSDLTNMGGSYDHRQGFQFAREEIARMIERFPEHILLSNYIGEVVSTGKLFEQEWGYSVCTSISTNNPVNAERLTNGNPYSPHFRAYNADFLTTRRCCTATTRSCDSCLDVWQHFSWIILNMKKHLTTEADFTNWLTTMYLFYFINRLVDWEKGAALLPEIHRRIGMERFTAEARKAS</sequence>
<dbReference type="EMBL" id="CP001100">
    <property type="protein sequence ID" value="ACF12595.1"/>
    <property type="molecule type" value="Genomic_DNA"/>
</dbReference>
<dbReference type="Gene3D" id="3.20.20.70">
    <property type="entry name" value="Aldolase class I"/>
    <property type="match status" value="1"/>
</dbReference>
<dbReference type="AlphaFoldDB" id="B3QSV2"/>
<dbReference type="Proteomes" id="UP000001208">
    <property type="component" value="Chromosome"/>
</dbReference>
<proteinExistence type="predicted"/>
<reference evidence="1 2" key="1">
    <citation type="submission" date="2008-06" db="EMBL/GenBank/DDBJ databases">
        <title>Complete sequence of Chloroherpeton thalassium ATCC 35110.</title>
        <authorList>
            <consortium name="US DOE Joint Genome Institute"/>
            <person name="Lucas S."/>
            <person name="Copeland A."/>
            <person name="Lapidus A."/>
            <person name="Glavina del Rio T."/>
            <person name="Dalin E."/>
            <person name="Tice H."/>
            <person name="Bruce D."/>
            <person name="Goodwin L."/>
            <person name="Pitluck S."/>
            <person name="Schmutz J."/>
            <person name="Larimer F."/>
            <person name="Land M."/>
            <person name="Hauser L."/>
            <person name="Kyrpides N."/>
            <person name="Mikhailova N."/>
            <person name="Liu Z."/>
            <person name="Li T."/>
            <person name="Zhao F."/>
            <person name="Overmann J."/>
            <person name="Bryant D.A."/>
            <person name="Richardson P."/>
        </authorList>
    </citation>
    <scope>NUCLEOTIDE SEQUENCE [LARGE SCALE GENOMIC DNA]</scope>
    <source>
        <strain evidence="2">ATCC 35110 / GB-78</strain>
    </source>
</reference>
<dbReference type="InterPro" id="IPR013785">
    <property type="entry name" value="Aldolase_TIM"/>
</dbReference>
<dbReference type="HOGENOM" id="CLU_741705_0_0_10"/>
<dbReference type="SUPFAM" id="SSF102114">
    <property type="entry name" value="Radical SAM enzymes"/>
    <property type="match status" value="1"/>
</dbReference>
<dbReference type="Pfam" id="PF13353">
    <property type="entry name" value="Fer4_12"/>
    <property type="match status" value="1"/>
</dbReference>
<gene>
    <name evidence="1" type="ordered locus">Ctha_0124</name>
</gene>
<protein>
    <submittedName>
        <fullName evidence="1">Radical SAM domain protein</fullName>
    </submittedName>
</protein>
<dbReference type="eggNOG" id="COG0535">
    <property type="taxonomic scope" value="Bacteria"/>
</dbReference>
<dbReference type="InterPro" id="IPR058240">
    <property type="entry name" value="rSAM_sf"/>
</dbReference>
<evidence type="ECO:0000313" key="2">
    <source>
        <dbReference type="Proteomes" id="UP000001208"/>
    </source>
</evidence>
<accession>B3QSV2</accession>
<dbReference type="CDD" id="cd01335">
    <property type="entry name" value="Radical_SAM"/>
    <property type="match status" value="1"/>
</dbReference>